<name>A0A2P9D7A2_PLARE</name>
<dbReference type="Proteomes" id="UP000240500">
    <property type="component" value="Chromosome 5"/>
</dbReference>
<evidence type="ECO:0000313" key="3">
    <source>
        <dbReference type="EMBL" id="SOV76863.1"/>
    </source>
</evidence>
<evidence type="ECO:0000256" key="1">
    <source>
        <dbReference type="SAM" id="Coils"/>
    </source>
</evidence>
<feature type="compositionally biased region" description="Basic and acidic residues" evidence="2">
    <location>
        <begin position="61"/>
        <end position="82"/>
    </location>
</feature>
<dbReference type="OrthoDB" id="5371837at2759"/>
<feature type="region of interest" description="Disordered" evidence="2">
    <location>
        <begin position="204"/>
        <end position="334"/>
    </location>
</feature>
<feature type="compositionally biased region" description="Basic and acidic residues" evidence="2">
    <location>
        <begin position="290"/>
        <end position="307"/>
    </location>
</feature>
<feature type="compositionally biased region" description="Basic residues" evidence="2">
    <location>
        <begin position="145"/>
        <end position="156"/>
    </location>
</feature>
<feature type="coiled-coil region" evidence="1">
    <location>
        <begin position="883"/>
        <end position="1046"/>
    </location>
</feature>
<feature type="compositionally biased region" description="Acidic residues" evidence="2">
    <location>
        <begin position="221"/>
        <end position="274"/>
    </location>
</feature>
<gene>
    <name evidence="3" type="ORF">PRG01_0521200</name>
</gene>
<feature type="coiled-coil region" evidence="1">
    <location>
        <begin position="1090"/>
        <end position="1117"/>
    </location>
</feature>
<feature type="compositionally biased region" description="Polar residues" evidence="2">
    <location>
        <begin position="157"/>
        <end position="170"/>
    </location>
</feature>
<organism evidence="3 4">
    <name type="scientific">Plasmodium reichenowi</name>
    <dbReference type="NCBI Taxonomy" id="5854"/>
    <lineage>
        <taxon>Eukaryota</taxon>
        <taxon>Sar</taxon>
        <taxon>Alveolata</taxon>
        <taxon>Apicomplexa</taxon>
        <taxon>Aconoidasida</taxon>
        <taxon>Haemosporida</taxon>
        <taxon>Plasmodiidae</taxon>
        <taxon>Plasmodium</taxon>
        <taxon>Plasmodium (Laverania)</taxon>
    </lineage>
</organism>
<proteinExistence type="predicted"/>
<feature type="region of interest" description="Disordered" evidence="2">
    <location>
        <begin position="1"/>
        <end position="93"/>
    </location>
</feature>
<feature type="region of interest" description="Disordered" evidence="2">
    <location>
        <begin position="117"/>
        <end position="170"/>
    </location>
</feature>
<keyword evidence="1" id="KW-0175">Coiled coil</keyword>
<feature type="coiled-coil region" evidence="1">
    <location>
        <begin position="1271"/>
        <end position="1322"/>
    </location>
</feature>
<evidence type="ECO:0000313" key="4">
    <source>
        <dbReference type="Proteomes" id="UP000240500"/>
    </source>
</evidence>
<dbReference type="EMBL" id="LT969568">
    <property type="protein sequence ID" value="SOV76863.1"/>
    <property type="molecule type" value="Genomic_DNA"/>
</dbReference>
<feature type="compositionally biased region" description="Basic and acidic residues" evidence="2">
    <location>
        <begin position="1"/>
        <end position="49"/>
    </location>
</feature>
<accession>A0A2P9D7A2</accession>
<feature type="compositionally biased region" description="Basic residues" evidence="2">
    <location>
        <begin position="308"/>
        <end position="317"/>
    </location>
</feature>
<evidence type="ECO:0000256" key="2">
    <source>
        <dbReference type="SAM" id="MobiDB-lite"/>
    </source>
</evidence>
<protein>
    <submittedName>
        <fullName evidence="3">Uncharacterized protein</fullName>
    </submittedName>
</protein>
<reference evidence="3 4" key="1">
    <citation type="submission" date="2016-09" db="EMBL/GenBank/DDBJ databases">
        <authorList>
            <consortium name="Pathogen Informatics"/>
        </authorList>
    </citation>
    <scope>NUCLEOTIDE SEQUENCE [LARGE SCALE GENOMIC DNA]</scope>
</reference>
<dbReference type="VEuPathDB" id="PlasmoDB:PRG01_0521200"/>
<feature type="compositionally biased region" description="Basic residues" evidence="2">
    <location>
        <begin position="204"/>
        <end position="214"/>
    </location>
</feature>
<feature type="coiled-coil region" evidence="1">
    <location>
        <begin position="347"/>
        <end position="377"/>
    </location>
</feature>
<dbReference type="VEuPathDB" id="PlasmoDB:PRCDC_0521000"/>
<sequence>MKKVSEKTQKAYNKENPKSFKRREEQKRENRKESRGNYKKEYKKDKNETNKGTNKKLRYVLKVDTDGEYKNKRNKEKADIQKKRNNKRRSLSVVIPNYEKDIMNNIKLADKIYKLSTNKSSDDDSYESYDTSERSTSSKNEKRKNYWKSKKIKNRRSLSCGNYNSDSSNTQINKKFDININEVQTKYKNKNIKIIYDDGGAKRIVVKKKRKNKKEGKQNEDNDEEGDEDDEDADEDEEDDDIEDEDTDDDENDEENDEENDDDDDYDNECDEDEIHNKRNVLNNRREKKKKESKDNTKKLKNGEKKSSKYKKIKSRKKEKENEKNPKNLYNVKKKKKNIALSDSYSRENTKLNMNKMKNKLHELKEDEDENKKQNINKFDNDKKYVDMNYENMKRGNKRYSSMYEKRRVHNTNEYGENEKMIYDQTTCDQNEYYLTKYQPNEYNPNKYHPNEYNPNKCHPNEYNPNKYHPNEYNPNKYHPNEYNPNKYHPNEYRSNEYHPNQYNTNKHMDATSNAIKNMYYSKEKKNTLHTCSEYVNIKNKEMNNKLFLNIKEFIFKMHLNLENIKEMIKNKNDYLLTTFQSSYHNIVDYCKKNEVQKENFYKIIFQDLFSLLNEFIMVDDYTKRFFFSVERDVRQKCLENIKSEFYNFINKFINPNENNKNVLSSQCKNDEWLVSSDRYKNSTMNIQEMLTSKQEKPSNIFSTISMLHSNATNNSHVNVMNFNNDTSYDQNIRYTKNSLSSLHNINNENMVKSEILKIDRLNNDLVLKLNKSSIFQNTNDENINVIEYLKTLVKNEKEKYVKLEFLYDEIKQKYDLLQKKREDDIYYKQSHISHNNKIHEEENLSFFEKLYKSQSIIKYEEQKLEDSSKKIVEESLKLSKIKEINEQNKKDLEIEKELIKKENEEIVNENELLIKKKKDMENDILVIQQQKKDIELEIELVQKKKENMQKENELLDDEKKKLDEENELLDDKKKKLNEENELLDDKKKKLDEENQLLDDKKKKLDEENQLLDDKKKKLDEENILLEERKKKMDEDNILLDEKKKEIVNDHNMFIQTEHNLLNEKKTKIQEDYNIIEAELKEMHSKKILLEETKIKIENDENDIKRKQSQIENIYRRNSMMIDNINSYSYKSNIKTKTFNFDNNIEEEDKITQKKNTKIYTDDISNMLTKNNKSSIYSINSEKDIIINEQEIYSNKNNTFNNDIEKDHTNVMENNNFNNISYKKCQSKIYDINDSNNKFLMDTESIIKIQNDINEKVMLLKQREEIFYEEKKNFEKEKNELHLLKENVLNKMNIIKDRENELNKKEEELKKMKEILLSKENIINYSLNSSKINKDKLEYNKLEDVTKKGDINMSTMKSFKSHLRDTNNIEPFKNHINNDKLYEDNILSYGNNLSHDNNMKYDSNLLCDNNMSHDNNMARDNNISHDNNISYDNNPSYNTHMKLSELEENNENKNKDKIDYYDKDNFVDRNNIINNNNFNISKISNDSISGNMDMNELHDNLNNSLKEIEIYKSLLKSRDSEINTLKLKIEKQRTEEKWKQNNINQLNDISSDMNNIYINGNISNGVNYDTSMHVLELPERKFLNLSEVEDNEKIKSILSNELVSLYKEINNIKEEYNINVLKKNEFIGNLLLNFLNDLRNNYRLKENYYEKEVHKSQIIISEREDYIKELQNTLNEKKLKEISYKKMLLKMNQINDTYKLKNKRSLSTVELLKQDIKFLNEDVLKKNEMIKKFEVSK</sequence>